<keyword evidence="3" id="KW-1185">Reference proteome</keyword>
<dbReference type="Proteomes" id="UP000029121">
    <property type="component" value="Unassembled WGS sequence"/>
</dbReference>
<sequence length="21" mass="2272">MALSEDTLSKCSEHLSAYKSA</sequence>
<evidence type="ECO:0000313" key="3">
    <source>
        <dbReference type="Proteomes" id="UP000029121"/>
    </source>
</evidence>
<feature type="non-terminal residue" evidence="2">
    <location>
        <position position="21"/>
    </location>
</feature>
<evidence type="ECO:0000313" key="2">
    <source>
        <dbReference type="EMBL" id="EOA12101.1"/>
    </source>
</evidence>
<gene>
    <name evidence="2" type="ORF">CARUB_v100000061mg</name>
</gene>
<dbReference type="EMBL" id="KB870877">
    <property type="protein sequence ID" value="EOA12101.1"/>
    <property type="molecule type" value="Genomic_DNA"/>
</dbReference>
<proteinExistence type="predicted"/>
<protein>
    <submittedName>
        <fullName evidence="2">Uncharacterized protein</fullName>
    </submittedName>
</protein>
<dbReference type="AlphaFoldDB" id="R0ETK4"/>
<accession>R0ETK4</accession>
<organism evidence="2 3">
    <name type="scientific">Capsella rubella</name>
    <dbReference type="NCBI Taxonomy" id="81985"/>
    <lineage>
        <taxon>Eukaryota</taxon>
        <taxon>Viridiplantae</taxon>
        <taxon>Streptophyta</taxon>
        <taxon>Embryophyta</taxon>
        <taxon>Tracheophyta</taxon>
        <taxon>Spermatophyta</taxon>
        <taxon>Magnoliopsida</taxon>
        <taxon>eudicotyledons</taxon>
        <taxon>Gunneridae</taxon>
        <taxon>Pentapetalae</taxon>
        <taxon>rosids</taxon>
        <taxon>malvids</taxon>
        <taxon>Brassicales</taxon>
        <taxon>Brassicaceae</taxon>
        <taxon>Camelineae</taxon>
        <taxon>Capsella</taxon>
    </lineage>
</organism>
<feature type="region of interest" description="Disordered" evidence="1">
    <location>
        <begin position="1"/>
        <end position="21"/>
    </location>
</feature>
<name>R0ETK4_9BRAS</name>
<evidence type="ECO:0000256" key="1">
    <source>
        <dbReference type="SAM" id="MobiDB-lite"/>
    </source>
</evidence>
<reference evidence="3" key="1">
    <citation type="journal article" date="2013" name="Nat. Genet.">
        <title>The Capsella rubella genome and the genomic consequences of rapid mating system evolution.</title>
        <authorList>
            <person name="Slotte T."/>
            <person name="Hazzouri K.M."/>
            <person name="Agren J.A."/>
            <person name="Koenig D."/>
            <person name="Maumus F."/>
            <person name="Guo Y.L."/>
            <person name="Steige K."/>
            <person name="Platts A.E."/>
            <person name="Escobar J.S."/>
            <person name="Newman L.K."/>
            <person name="Wang W."/>
            <person name="Mandakova T."/>
            <person name="Vello E."/>
            <person name="Smith L.M."/>
            <person name="Henz S.R."/>
            <person name="Steffen J."/>
            <person name="Takuno S."/>
            <person name="Brandvain Y."/>
            <person name="Coop G."/>
            <person name="Andolfatto P."/>
            <person name="Hu T.T."/>
            <person name="Blanchette M."/>
            <person name="Clark R.M."/>
            <person name="Quesneville H."/>
            <person name="Nordborg M."/>
            <person name="Gaut B.S."/>
            <person name="Lysak M.A."/>
            <person name="Jenkins J."/>
            <person name="Grimwood J."/>
            <person name="Chapman J."/>
            <person name="Prochnik S."/>
            <person name="Shu S."/>
            <person name="Rokhsar D."/>
            <person name="Schmutz J."/>
            <person name="Weigel D."/>
            <person name="Wright S.I."/>
        </authorList>
    </citation>
    <scope>NUCLEOTIDE SEQUENCE [LARGE SCALE GENOMIC DNA]</scope>
    <source>
        <strain evidence="3">cv. Monte Gargano</strain>
    </source>
</reference>